<dbReference type="SUPFAM" id="SSF54211">
    <property type="entry name" value="Ribosomal protein S5 domain 2-like"/>
    <property type="match status" value="1"/>
</dbReference>
<evidence type="ECO:0000256" key="5">
    <source>
        <dbReference type="ARBA" id="ARBA00022741"/>
    </source>
</evidence>
<dbReference type="Pfam" id="PF00288">
    <property type="entry name" value="GHMP_kinases_N"/>
    <property type="match status" value="1"/>
</dbReference>
<dbReference type="PANTHER" id="PTHR43527">
    <property type="entry name" value="4-DIPHOSPHOCYTIDYL-2-C-METHYL-D-ERYTHRITOL KINASE, CHLOROPLASTIC"/>
    <property type="match status" value="1"/>
</dbReference>
<dbReference type="RefSeq" id="WP_068305020.1">
    <property type="nucleotide sequence ID" value="NZ_FNAK01000007.1"/>
</dbReference>
<evidence type="ECO:0000259" key="12">
    <source>
        <dbReference type="Pfam" id="PF08544"/>
    </source>
</evidence>
<reference evidence="13 14" key="1">
    <citation type="submission" date="2016-10" db="EMBL/GenBank/DDBJ databases">
        <authorList>
            <person name="de Groot N.N."/>
        </authorList>
    </citation>
    <scope>NUCLEOTIDE SEQUENCE [LARGE SCALE GENOMIC DNA]</scope>
    <source>
        <strain evidence="13 14">CGMCC 1.9109</strain>
    </source>
</reference>
<dbReference type="EC" id="2.7.1.148" evidence="2 10"/>
<dbReference type="InterPro" id="IPR006204">
    <property type="entry name" value="GHMP_kinase_N_dom"/>
</dbReference>
<keyword evidence="7 10" id="KW-0067">ATP-binding</keyword>
<dbReference type="GO" id="GO:0005524">
    <property type="term" value="F:ATP binding"/>
    <property type="evidence" value="ECO:0007669"/>
    <property type="project" value="UniProtKB-UniRule"/>
</dbReference>
<evidence type="ECO:0000256" key="4">
    <source>
        <dbReference type="ARBA" id="ARBA00022679"/>
    </source>
</evidence>
<dbReference type="InterPro" id="IPR004424">
    <property type="entry name" value="IspE"/>
</dbReference>
<keyword evidence="6 10" id="KW-0418">Kinase</keyword>
<evidence type="ECO:0000256" key="6">
    <source>
        <dbReference type="ARBA" id="ARBA00022777"/>
    </source>
</evidence>
<dbReference type="Gene3D" id="3.30.70.890">
    <property type="entry name" value="GHMP kinase, C-terminal domain"/>
    <property type="match status" value="1"/>
</dbReference>
<keyword evidence="5 10" id="KW-0547">Nucleotide-binding</keyword>
<dbReference type="GO" id="GO:0050515">
    <property type="term" value="F:4-(cytidine 5'-diphospho)-2-C-methyl-D-erythritol kinase activity"/>
    <property type="evidence" value="ECO:0007669"/>
    <property type="project" value="UniProtKB-UniRule"/>
</dbReference>
<dbReference type="EMBL" id="FNAK01000007">
    <property type="protein sequence ID" value="SDE49583.1"/>
    <property type="molecule type" value="Genomic_DNA"/>
</dbReference>
<feature type="domain" description="GHMP kinase C-terminal" evidence="12">
    <location>
        <begin position="211"/>
        <end position="285"/>
    </location>
</feature>
<feature type="active site" evidence="10">
    <location>
        <position position="150"/>
    </location>
</feature>
<comment type="catalytic activity">
    <reaction evidence="10">
        <text>4-CDP-2-C-methyl-D-erythritol + ATP = 4-CDP-2-C-methyl-D-erythritol 2-phosphate + ADP + H(+)</text>
        <dbReference type="Rhea" id="RHEA:18437"/>
        <dbReference type="ChEBI" id="CHEBI:15378"/>
        <dbReference type="ChEBI" id="CHEBI:30616"/>
        <dbReference type="ChEBI" id="CHEBI:57823"/>
        <dbReference type="ChEBI" id="CHEBI:57919"/>
        <dbReference type="ChEBI" id="CHEBI:456216"/>
        <dbReference type="EC" id="2.7.1.148"/>
    </reaction>
</comment>
<dbReference type="SUPFAM" id="SSF55060">
    <property type="entry name" value="GHMP Kinase, C-terminal domain"/>
    <property type="match status" value="1"/>
</dbReference>
<name>A0A1G7DDK1_9PROT</name>
<evidence type="ECO:0000256" key="9">
    <source>
        <dbReference type="ARBA" id="ARBA00032554"/>
    </source>
</evidence>
<dbReference type="InterPro" id="IPR013750">
    <property type="entry name" value="GHMP_kinase_C_dom"/>
</dbReference>
<dbReference type="PIRSF" id="PIRSF010376">
    <property type="entry name" value="IspE"/>
    <property type="match status" value="1"/>
</dbReference>
<dbReference type="NCBIfam" id="NF011202">
    <property type="entry name" value="PRK14608.1"/>
    <property type="match status" value="1"/>
</dbReference>
<organism evidence="13 14">
    <name type="scientific">Kordiimonas lacus</name>
    <dbReference type="NCBI Taxonomy" id="637679"/>
    <lineage>
        <taxon>Bacteria</taxon>
        <taxon>Pseudomonadati</taxon>
        <taxon>Pseudomonadota</taxon>
        <taxon>Alphaproteobacteria</taxon>
        <taxon>Kordiimonadales</taxon>
        <taxon>Kordiimonadaceae</taxon>
        <taxon>Kordiimonas</taxon>
    </lineage>
</organism>
<keyword evidence="8 10" id="KW-0414">Isoprene biosynthesis</keyword>
<dbReference type="Pfam" id="PF08544">
    <property type="entry name" value="GHMP_kinases_C"/>
    <property type="match status" value="1"/>
</dbReference>
<dbReference type="InterPro" id="IPR014721">
    <property type="entry name" value="Ribsml_uS5_D2-typ_fold_subgr"/>
</dbReference>
<feature type="binding site" evidence="10">
    <location>
        <begin position="108"/>
        <end position="118"/>
    </location>
    <ligand>
        <name>ATP</name>
        <dbReference type="ChEBI" id="CHEBI:30616"/>
    </ligand>
</feature>
<dbReference type="InterPro" id="IPR020568">
    <property type="entry name" value="Ribosomal_Su5_D2-typ_SF"/>
</dbReference>
<evidence type="ECO:0000256" key="2">
    <source>
        <dbReference type="ARBA" id="ARBA00012052"/>
    </source>
</evidence>
<feature type="domain" description="GHMP kinase N-terminal" evidence="11">
    <location>
        <begin position="80"/>
        <end position="156"/>
    </location>
</feature>
<comment type="function">
    <text evidence="10">Catalyzes the phosphorylation of the position 2 hydroxy group of 4-diphosphocytidyl-2C-methyl-D-erythritol.</text>
</comment>
<dbReference type="HAMAP" id="MF_00061">
    <property type="entry name" value="IspE"/>
    <property type="match status" value="1"/>
</dbReference>
<gene>
    <name evidence="10" type="primary">ispE</name>
    <name evidence="13" type="ORF">SAMN04488071_3063</name>
</gene>
<dbReference type="Gene3D" id="3.30.230.10">
    <property type="match status" value="1"/>
</dbReference>
<dbReference type="NCBIfam" id="TIGR00154">
    <property type="entry name" value="ispE"/>
    <property type="match status" value="1"/>
</dbReference>
<evidence type="ECO:0000313" key="13">
    <source>
        <dbReference type="EMBL" id="SDE49583.1"/>
    </source>
</evidence>
<evidence type="ECO:0000256" key="1">
    <source>
        <dbReference type="ARBA" id="ARBA00009684"/>
    </source>
</evidence>
<dbReference type="UniPathway" id="UPA00056">
    <property type="reaction ID" value="UER00094"/>
</dbReference>
<protein>
    <recommendedName>
        <fullName evidence="3 10">4-diphosphocytidyl-2-C-methyl-D-erythritol kinase</fullName>
        <shortName evidence="10">CMK</shortName>
        <ecNumber evidence="2 10">2.7.1.148</ecNumber>
    </recommendedName>
    <alternativeName>
        <fullName evidence="9 10">4-(cytidine-5'-diphospho)-2-C-methyl-D-erythritol kinase</fullName>
    </alternativeName>
</protein>
<evidence type="ECO:0000313" key="14">
    <source>
        <dbReference type="Proteomes" id="UP000183685"/>
    </source>
</evidence>
<dbReference type="OrthoDB" id="9809438at2"/>
<feature type="active site" evidence="10">
    <location>
        <position position="19"/>
    </location>
</feature>
<dbReference type="STRING" id="637679.GCA_001550055_02242"/>
<proteinExistence type="inferred from homology"/>
<dbReference type="PANTHER" id="PTHR43527:SF2">
    <property type="entry name" value="4-DIPHOSPHOCYTIDYL-2-C-METHYL-D-ERYTHRITOL KINASE, CHLOROPLASTIC"/>
    <property type="match status" value="1"/>
</dbReference>
<dbReference type="AlphaFoldDB" id="A0A1G7DDK1"/>
<dbReference type="InterPro" id="IPR036554">
    <property type="entry name" value="GHMP_kinase_C_sf"/>
</dbReference>
<dbReference type="GO" id="GO:0016114">
    <property type="term" value="P:terpenoid biosynthetic process"/>
    <property type="evidence" value="ECO:0007669"/>
    <property type="project" value="UniProtKB-UniRule"/>
</dbReference>
<accession>A0A1G7DDK1</accession>
<evidence type="ECO:0000259" key="11">
    <source>
        <dbReference type="Pfam" id="PF00288"/>
    </source>
</evidence>
<keyword evidence="14" id="KW-1185">Reference proteome</keyword>
<evidence type="ECO:0000256" key="8">
    <source>
        <dbReference type="ARBA" id="ARBA00023229"/>
    </source>
</evidence>
<comment type="similarity">
    <text evidence="1 10">Belongs to the GHMP kinase family. IspE subfamily.</text>
</comment>
<dbReference type="Proteomes" id="UP000183685">
    <property type="component" value="Unassembled WGS sequence"/>
</dbReference>
<evidence type="ECO:0000256" key="3">
    <source>
        <dbReference type="ARBA" id="ARBA00017473"/>
    </source>
</evidence>
<comment type="pathway">
    <text evidence="10">Isoprenoid biosynthesis; isopentenyl diphosphate biosynthesis via DXP pathway; isopentenyl diphosphate from 1-deoxy-D-xylulose 5-phosphate: step 3/6.</text>
</comment>
<evidence type="ECO:0000256" key="7">
    <source>
        <dbReference type="ARBA" id="ARBA00022840"/>
    </source>
</evidence>
<keyword evidence="4 10" id="KW-0808">Transferase</keyword>
<dbReference type="GO" id="GO:0019288">
    <property type="term" value="P:isopentenyl diphosphate biosynthetic process, methylerythritol 4-phosphate pathway"/>
    <property type="evidence" value="ECO:0007669"/>
    <property type="project" value="UniProtKB-UniRule"/>
</dbReference>
<evidence type="ECO:0000256" key="10">
    <source>
        <dbReference type="HAMAP-Rule" id="MF_00061"/>
    </source>
</evidence>
<sequence length="302" mass="31286">MSMPLWAALPPVSVTAPAKVNLFLHITGRRADGYHELESLFVFTKGGDRVTVAAAPEFTFTLEGPFASALEALGGAGEGNLVSKAVMLLASHAGLEPNVAVTLEKNLPVAAGIGGGSSDAAAALLALNQFWKLKLPMSVLEGIALQLGADVPACLHQVPLLVRGIGEELKPVSLGWQAGIVLVNPMEPLSTPAVFKAYHVAAAAFDAPLQNAEALCANVHDLAASSRNALEGAARSICPAVADVLDEFMCQDGVTLARMSGSGATCFALFETAEEAEVAARKIGESRRNWWVMADYLGAGGG</sequence>